<dbReference type="AlphaFoldDB" id="A0A1G8L674"/>
<dbReference type="PANTHER" id="PTHR32015">
    <property type="entry name" value="FASTING INDUCED LIPASE"/>
    <property type="match status" value="1"/>
</dbReference>
<feature type="region of interest" description="Disordered" evidence="1">
    <location>
        <begin position="1"/>
        <end position="32"/>
    </location>
</feature>
<gene>
    <name evidence="2" type="ORF">SAMN05444695_10877</name>
</gene>
<dbReference type="Proteomes" id="UP000183263">
    <property type="component" value="Unassembled WGS sequence"/>
</dbReference>
<dbReference type="InterPro" id="IPR002918">
    <property type="entry name" value="Lipase_EstA/Esterase_EstB"/>
</dbReference>
<keyword evidence="2" id="KW-0378">Hydrolase</keyword>
<keyword evidence="3" id="KW-1185">Reference proteome</keyword>
<evidence type="ECO:0000313" key="3">
    <source>
        <dbReference type="Proteomes" id="UP000183263"/>
    </source>
</evidence>
<sequence length="384" mass="39995">MTPPEIRTTEKSQETVKPWQAEPTDAPPRTRAPRRARLGAALMGAAAVAASMLTSTSVAAADPTDTPQVVERAAGVAEAIANTTGVGPLETNAVSAITHGMLNPLVAPEGVNDWDCVPTAERPRPIVLVHGTYQNAYSSFSAIGPALQAEGHCVFALNYGITSHSLAGIIPGVNGTAAVADGAKELARYVDAVLAQTGADQVDLVGYSQGAPLARQYLRFEGGADPADPANNKVKNLVSIAGTNHGTTLNGIATIGRFMTDHGLNILGLYELPFGTGPMDQAVGSPFLTNLNAGGDTEPGIDYTVIASSYDQVSTPYQASFLEAGPGATVRNIRIQDGCEQDWSDHLSLATSPRAIDYVLEALDPESRDGVTPRCAAHAWITGK</sequence>
<accession>A0A1G8L674</accession>
<organism evidence="2 3">
    <name type="scientific">Rhodococcus triatomae</name>
    <dbReference type="NCBI Taxonomy" id="300028"/>
    <lineage>
        <taxon>Bacteria</taxon>
        <taxon>Bacillati</taxon>
        <taxon>Actinomycetota</taxon>
        <taxon>Actinomycetes</taxon>
        <taxon>Mycobacteriales</taxon>
        <taxon>Nocardiaceae</taxon>
        <taxon>Rhodococcus</taxon>
    </lineage>
</organism>
<dbReference type="SUPFAM" id="SSF53474">
    <property type="entry name" value="alpha/beta-Hydrolases"/>
    <property type="match status" value="1"/>
</dbReference>
<protein>
    <submittedName>
        <fullName evidence="2">Triacylglycerol esterase/lipase EstA, alpha/beta hydrolase fold</fullName>
    </submittedName>
</protein>
<proteinExistence type="predicted"/>
<dbReference type="PANTHER" id="PTHR32015:SF1">
    <property type="entry name" value="LIPASE"/>
    <property type="match status" value="1"/>
</dbReference>
<evidence type="ECO:0000256" key="1">
    <source>
        <dbReference type="SAM" id="MobiDB-lite"/>
    </source>
</evidence>
<dbReference type="InterPro" id="IPR029058">
    <property type="entry name" value="AB_hydrolase_fold"/>
</dbReference>
<evidence type="ECO:0000313" key="2">
    <source>
        <dbReference type="EMBL" id="SDI51186.1"/>
    </source>
</evidence>
<dbReference type="GO" id="GO:0016298">
    <property type="term" value="F:lipase activity"/>
    <property type="evidence" value="ECO:0007669"/>
    <property type="project" value="TreeGrafter"/>
</dbReference>
<dbReference type="Pfam" id="PF01674">
    <property type="entry name" value="Lipase_2"/>
    <property type="match status" value="1"/>
</dbReference>
<dbReference type="Gene3D" id="3.40.50.1820">
    <property type="entry name" value="alpha/beta hydrolase"/>
    <property type="match status" value="1"/>
</dbReference>
<dbReference type="GO" id="GO:0016042">
    <property type="term" value="P:lipid catabolic process"/>
    <property type="evidence" value="ECO:0007669"/>
    <property type="project" value="InterPro"/>
</dbReference>
<reference evidence="2 3" key="1">
    <citation type="submission" date="2016-10" db="EMBL/GenBank/DDBJ databases">
        <authorList>
            <person name="de Groot N.N."/>
        </authorList>
    </citation>
    <scope>NUCLEOTIDE SEQUENCE [LARGE SCALE GENOMIC DNA]</scope>
    <source>
        <strain evidence="2 3">DSM 44892</strain>
    </source>
</reference>
<name>A0A1G8L674_9NOCA</name>
<dbReference type="EMBL" id="FNDN01000008">
    <property type="protein sequence ID" value="SDI51186.1"/>
    <property type="molecule type" value="Genomic_DNA"/>
</dbReference>